<dbReference type="EMBL" id="JAOL01000153">
    <property type="protein sequence ID" value="EUA87860.1"/>
    <property type="molecule type" value="Genomic_DNA"/>
</dbReference>
<evidence type="ECO:0000256" key="1">
    <source>
        <dbReference type="SAM" id="MobiDB-lite"/>
    </source>
</evidence>
<name>A0ABN0QSX8_MYCUL</name>
<organism evidence="2 3">
    <name type="scientific">Mycobacterium ulcerans str. Harvey</name>
    <dbReference type="NCBI Taxonomy" id="1299332"/>
    <lineage>
        <taxon>Bacteria</taxon>
        <taxon>Bacillati</taxon>
        <taxon>Actinomycetota</taxon>
        <taxon>Actinomycetes</taxon>
        <taxon>Mycobacteriales</taxon>
        <taxon>Mycobacteriaceae</taxon>
        <taxon>Mycobacterium</taxon>
        <taxon>Mycobacterium ulcerans group</taxon>
    </lineage>
</organism>
<keyword evidence="3" id="KW-1185">Reference proteome</keyword>
<dbReference type="Proteomes" id="UP000020681">
    <property type="component" value="Unassembled WGS sequence"/>
</dbReference>
<proteinExistence type="predicted"/>
<gene>
    <name evidence="2" type="ORF">I551_5704</name>
</gene>
<evidence type="ECO:0000313" key="3">
    <source>
        <dbReference type="Proteomes" id="UP000020681"/>
    </source>
</evidence>
<feature type="region of interest" description="Disordered" evidence="1">
    <location>
        <begin position="54"/>
        <end position="80"/>
    </location>
</feature>
<reference evidence="2 3" key="1">
    <citation type="submission" date="2014-01" db="EMBL/GenBank/DDBJ databases">
        <authorList>
            <person name="Dobos K."/>
            <person name="Lenaerts A."/>
            <person name="Ordway D."/>
            <person name="DeGroote M.A."/>
            <person name="Parker T."/>
            <person name="Sizemore C."/>
            <person name="Tallon L.J."/>
            <person name="Sadzewicz L.K."/>
            <person name="Sengamalay N."/>
            <person name="Fraser C.M."/>
            <person name="Hine E."/>
            <person name="Shefchek K.A."/>
            <person name="Das S.P."/>
            <person name="Tettelin H."/>
        </authorList>
    </citation>
    <scope>NUCLEOTIDE SEQUENCE [LARGE SCALE GENOMIC DNA]</scope>
    <source>
        <strain evidence="2 3">Harvey</strain>
    </source>
</reference>
<comment type="caution">
    <text evidence="2">The sequence shown here is derived from an EMBL/GenBank/DDBJ whole genome shotgun (WGS) entry which is preliminary data.</text>
</comment>
<sequence>MGATGGTQLSLTGLDPAAFADIALPGTDLTDPAAAQADDVSLRETTFVVVDLETTGGRATGTEVPPDATTEIGPSRYVVA</sequence>
<evidence type="ECO:0000313" key="2">
    <source>
        <dbReference type="EMBL" id="EUA87860.1"/>
    </source>
</evidence>
<accession>A0ABN0QSX8</accession>
<protein>
    <submittedName>
        <fullName evidence="2">DNA polymerase III epsilon subunit</fullName>
    </submittedName>
</protein>